<dbReference type="SUPFAM" id="SSF52833">
    <property type="entry name" value="Thioredoxin-like"/>
    <property type="match status" value="1"/>
</dbReference>
<dbReference type="InterPro" id="IPR006504">
    <property type="entry name" value="Tscrpt_reg_Spx/MgsR"/>
</dbReference>
<dbReference type="PANTHER" id="PTHR30041:SF8">
    <property type="entry name" value="PROTEIN YFFB"/>
    <property type="match status" value="1"/>
</dbReference>
<dbReference type="InterPro" id="IPR036249">
    <property type="entry name" value="Thioredoxin-like_sf"/>
</dbReference>
<dbReference type="InterPro" id="IPR006660">
    <property type="entry name" value="Arsenate_reductase-like"/>
</dbReference>
<evidence type="ECO:0000313" key="3">
    <source>
        <dbReference type="Proteomes" id="UP000767334"/>
    </source>
</evidence>
<dbReference type="CDD" id="cd03036">
    <property type="entry name" value="ArsC_like"/>
    <property type="match status" value="1"/>
</dbReference>
<protein>
    <submittedName>
        <fullName evidence="2">Arsenate reductase family protein</fullName>
    </submittedName>
</protein>
<evidence type="ECO:0000256" key="1">
    <source>
        <dbReference type="PROSITE-ProRule" id="PRU01282"/>
    </source>
</evidence>
<sequence>MMEKLFLQYPKCTTCRKAKKFLQENNVTFDDRDITIDNPTVEELEKWIDLSGLEIKKFFNTSGVLYKEMKLKDKIKDMSREEMIKLLATDGKLVKRPLLICDDKVLVGFKEEQYKEIL</sequence>
<evidence type="ECO:0000313" key="2">
    <source>
        <dbReference type="EMBL" id="MBM6817987.1"/>
    </source>
</evidence>
<organism evidence="2 3">
    <name type="scientific">Clostridium saudiense</name>
    <dbReference type="NCBI Taxonomy" id="1414720"/>
    <lineage>
        <taxon>Bacteria</taxon>
        <taxon>Bacillati</taxon>
        <taxon>Bacillota</taxon>
        <taxon>Clostridia</taxon>
        <taxon>Eubacteriales</taxon>
        <taxon>Clostridiaceae</taxon>
        <taxon>Clostridium</taxon>
    </lineage>
</organism>
<dbReference type="Gene3D" id="3.40.30.10">
    <property type="entry name" value="Glutaredoxin"/>
    <property type="match status" value="1"/>
</dbReference>
<proteinExistence type="inferred from homology"/>
<keyword evidence="3" id="KW-1185">Reference proteome</keyword>
<dbReference type="NCBIfam" id="TIGR01617">
    <property type="entry name" value="arsC_related"/>
    <property type="match status" value="1"/>
</dbReference>
<dbReference type="Pfam" id="PF03960">
    <property type="entry name" value="ArsC"/>
    <property type="match status" value="1"/>
</dbReference>
<dbReference type="PANTHER" id="PTHR30041">
    <property type="entry name" value="ARSENATE REDUCTASE"/>
    <property type="match status" value="1"/>
</dbReference>
<gene>
    <name evidence="2" type="ORF">H6A19_01300</name>
</gene>
<comment type="similarity">
    <text evidence="1">Belongs to the ArsC family.</text>
</comment>
<dbReference type="Proteomes" id="UP000767334">
    <property type="component" value="Unassembled WGS sequence"/>
</dbReference>
<accession>A0ABS2FD59</accession>
<reference evidence="2 3" key="1">
    <citation type="journal article" date="2021" name="Sci. Rep.">
        <title>The distribution of antibiotic resistance genes in chicken gut microbiota commensals.</title>
        <authorList>
            <person name="Juricova H."/>
            <person name="Matiasovicova J."/>
            <person name="Kubasova T."/>
            <person name="Cejkova D."/>
            <person name="Rychlik I."/>
        </authorList>
    </citation>
    <scope>NUCLEOTIDE SEQUENCE [LARGE SCALE GENOMIC DNA]</scope>
    <source>
        <strain evidence="2 3">An435</strain>
    </source>
</reference>
<dbReference type="PROSITE" id="PS51353">
    <property type="entry name" value="ARSC"/>
    <property type="match status" value="1"/>
</dbReference>
<dbReference type="EMBL" id="JACJLL010000004">
    <property type="protein sequence ID" value="MBM6817987.1"/>
    <property type="molecule type" value="Genomic_DNA"/>
</dbReference>
<name>A0ABS2FD59_9CLOT</name>
<comment type="caution">
    <text evidence="2">The sequence shown here is derived from an EMBL/GenBank/DDBJ whole genome shotgun (WGS) entry which is preliminary data.</text>
</comment>